<proteinExistence type="predicted"/>
<reference evidence="2 3" key="1">
    <citation type="journal article" date="2022" name="Front. Microbiol.">
        <title>High genomic differentiation and limited gene flow indicate recent cryptic speciation within the genus Laspinema (cyanobacteria).</title>
        <authorList>
            <person name="Stanojkovic A."/>
            <person name="Skoupy S."/>
            <person name="Skaloud P."/>
            <person name="Dvorak P."/>
        </authorList>
    </citation>
    <scope>NUCLEOTIDE SEQUENCE [LARGE SCALE GENOMIC DNA]</scope>
    <source>
        <strain evidence="2 3">D2a</strain>
    </source>
</reference>
<keyword evidence="3" id="KW-1185">Reference proteome</keyword>
<feature type="transmembrane region" description="Helical" evidence="1">
    <location>
        <begin position="51"/>
        <end position="70"/>
    </location>
</feature>
<dbReference type="RefSeq" id="WP_368008836.1">
    <property type="nucleotide sequence ID" value="NZ_JAMXFF010000048.1"/>
</dbReference>
<gene>
    <name evidence="2" type="ORF">NG799_23920</name>
</gene>
<comment type="caution">
    <text evidence="2">The sequence shown here is derived from an EMBL/GenBank/DDBJ whole genome shotgun (WGS) entry which is preliminary data.</text>
</comment>
<accession>A0ABT2MX95</accession>
<evidence type="ECO:0000256" key="1">
    <source>
        <dbReference type="SAM" id="Phobius"/>
    </source>
</evidence>
<dbReference type="Proteomes" id="UP001525890">
    <property type="component" value="Unassembled WGS sequence"/>
</dbReference>
<evidence type="ECO:0000313" key="2">
    <source>
        <dbReference type="EMBL" id="MCT7969368.1"/>
    </source>
</evidence>
<name>A0ABT2MX95_9CYAN</name>
<sequence length="123" mass="13794">MNQHPEKPDCLVDFLRQHRPDIPPASPQLEERILAAVAGDRPRVRGYSLRLLWLVVPSIAASLSLAFWGIKPGLFSPTPASNSAQIEAFMEYTWNGLLQDEMLNPSHDLIFIEEESVSPLESD</sequence>
<keyword evidence="1" id="KW-0812">Transmembrane</keyword>
<keyword evidence="1" id="KW-0472">Membrane</keyword>
<evidence type="ECO:0000313" key="3">
    <source>
        <dbReference type="Proteomes" id="UP001525890"/>
    </source>
</evidence>
<protein>
    <recommendedName>
        <fullName evidence="4">DUF3619 family protein</fullName>
    </recommendedName>
</protein>
<organism evidence="2 3">
    <name type="scientific">Laspinema palackyanum D2a</name>
    <dbReference type="NCBI Taxonomy" id="2953684"/>
    <lineage>
        <taxon>Bacteria</taxon>
        <taxon>Bacillati</taxon>
        <taxon>Cyanobacteriota</taxon>
        <taxon>Cyanophyceae</taxon>
        <taxon>Oscillatoriophycideae</taxon>
        <taxon>Oscillatoriales</taxon>
        <taxon>Laspinemataceae</taxon>
        <taxon>Laspinema</taxon>
        <taxon>Laspinema palackyanum</taxon>
    </lineage>
</organism>
<dbReference type="EMBL" id="JAMXFF010000048">
    <property type="protein sequence ID" value="MCT7969368.1"/>
    <property type="molecule type" value="Genomic_DNA"/>
</dbReference>
<evidence type="ECO:0008006" key="4">
    <source>
        <dbReference type="Google" id="ProtNLM"/>
    </source>
</evidence>
<keyword evidence="1" id="KW-1133">Transmembrane helix</keyword>